<dbReference type="AlphaFoldDB" id="A0A6J8CDV4"/>
<feature type="domain" description="Reverse transcriptase" evidence="2">
    <location>
        <begin position="80"/>
        <end position="240"/>
    </location>
</feature>
<dbReference type="Proteomes" id="UP000507470">
    <property type="component" value="Unassembled WGS sequence"/>
</dbReference>
<proteinExistence type="predicted"/>
<dbReference type="EMBL" id="CACVKT020005120">
    <property type="protein sequence ID" value="CAC5393214.1"/>
    <property type="molecule type" value="Genomic_DNA"/>
</dbReference>
<name>A0A6J8CDV4_MYTCO</name>
<evidence type="ECO:0000256" key="1">
    <source>
        <dbReference type="SAM" id="Phobius"/>
    </source>
</evidence>
<keyword evidence="4" id="KW-1185">Reference proteome</keyword>
<reference evidence="3 4" key="1">
    <citation type="submission" date="2020-06" db="EMBL/GenBank/DDBJ databases">
        <authorList>
            <person name="Li R."/>
            <person name="Bekaert M."/>
        </authorList>
    </citation>
    <scope>NUCLEOTIDE SEQUENCE [LARGE SCALE GENOMIC DNA]</scope>
    <source>
        <strain evidence="4">wild</strain>
    </source>
</reference>
<accession>A0A6J8CDV4</accession>
<feature type="transmembrane region" description="Helical" evidence="1">
    <location>
        <begin position="217"/>
        <end position="236"/>
    </location>
</feature>
<dbReference type="OrthoDB" id="447743at2759"/>
<organism evidence="3 4">
    <name type="scientific">Mytilus coruscus</name>
    <name type="common">Sea mussel</name>
    <dbReference type="NCBI Taxonomy" id="42192"/>
    <lineage>
        <taxon>Eukaryota</taxon>
        <taxon>Metazoa</taxon>
        <taxon>Spiralia</taxon>
        <taxon>Lophotrochozoa</taxon>
        <taxon>Mollusca</taxon>
        <taxon>Bivalvia</taxon>
        <taxon>Autobranchia</taxon>
        <taxon>Pteriomorphia</taxon>
        <taxon>Mytilida</taxon>
        <taxon>Mytiloidea</taxon>
        <taxon>Mytilidae</taxon>
        <taxon>Mytilinae</taxon>
        <taxon>Mytilus</taxon>
    </lineage>
</organism>
<keyword evidence="1" id="KW-1133">Transmembrane helix</keyword>
<keyword evidence="1" id="KW-0812">Transmembrane</keyword>
<keyword evidence="1" id="KW-0472">Membrane</keyword>
<dbReference type="Pfam" id="PF00078">
    <property type="entry name" value="RVT_1"/>
    <property type="match status" value="1"/>
</dbReference>
<evidence type="ECO:0000313" key="3">
    <source>
        <dbReference type="EMBL" id="CAC5393214.1"/>
    </source>
</evidence>
<protein>
    <recommendedName>
        <fullName evidence="2">Reverse transcriptase domain-containing protein</fullName>
    </recommendedName>
</protein>
<dbReference type="InterPro" id="IPR000477">
    <property type="entry name" value="RT_dom"/>
</dbReference>
<gene>
    <name evidence="3" type="ORF">MCOR_28092</name>
</gene>
<dbReference type="PANTHER" id="PTHR19446">
    <property type="entry name" value="REVERSE TRANSCRIPTASES"/>
    <property type="match status" value="1"/>
</dbReference>
<evidence type="ECO:0000259" key="2">
    <source>
        <dbReference type="Pfam" id="PF00078"/>
    </source>
</evidence>
<evidence type="ECO:0000313" key="4">
    <source>
        <dbReference type="Proteomes" id="UP000507470"/>
    </source>
</evidence>
<sequence>MCQNQKYIPMNIKEPSWKELADIVKKARSASAPGSNGIPYKVYKNSPKILKHLWRLLKGVWRKGKIPSCWQKEEGYFIPKGEKSEDITQFRTISLLNVEGNIFFSIMARRMTSYMTDNNYEDISVQKDGVPGFSGCIEYTSINSQLIQEAKVNKKDLTVDLANAYGTIPHMLIQESLDRYHIPDHCKRVIRSYLSGIELRFTTSTFTATWQILQKRIVTGCTISVILFVMGINMIIKSGEREKLEAQNHQLTLGNYQIEARWVLKALEETVTFVRLAFKPKKSRALIIRKGNSTHKIELKVQEVIPSIIDNPVKCLRKWFDDSLSDKNNIRRIEQQVSDGMRNIDKIGLQEKLKAWIYQHGLLPRISWPLMLTAKLQLPFTSIVEEFKVSKTRLVMTLKESTYDKVRTAGVQMRTGRKWSASKAVSEAESRLRHKDIVGTVTVGRQGLGTSKRCYWKNSNTQ</sequence>